<gene>
    <name evidence="4" type="ORF">UABAM_00541</name>
</gene>
<organism evidence="4 5">
    <name type="scientific">Uabimicrobium amorphum</name>
    <dbReference type="NCBI Taxonomy" id="2596890"/>
    <lineage>
        <taxon>Bacteria</taxon>
        <taxon>Pseudomonadati</taxon>
        <taxon>Planctomycetota</taxon>
        <taxon>Candidatus Uabimicrobiia</taxon>
        <taxon>Candidatus Uabimicrobiales</taxon>
        <taxon>Candidatus Uabimicrobiaceae</taxon>
        <taxon>Candidatus Uabimicrobium</taxon>
    </lineage>
</organism>
<dbReference type="Pfam" id="PF00112">
    <property type="entry name" value="Peptidase_C1"/>
    <property type="match status" value="1"/>
</dbReference>
<feature type="chain" id="PRO_5024833517" description="Peptidase C1A papain C-terminal domain-containing protein" evidence="2">
    <location>
        <begin position="20"/>
        <end position="483"/>
    </location>
</feature>
<dbReference type="InterPro" id="IPR000169">
    <property type="entry name" value="Pept_cys_AS"/>
</dbReference>
<keyword evidence="5" id="KW-1185">Reference proteome</keyword>
<protein>
    <recommendedName>
        <fullName evidence="3">Peptidase C1A papain C-terminal domain-containing protein</fullName>
    </recommendedName>
</protein>
<dbReference type="SUPFAM" id="SSF54001">
    <property type="entry name" value="Cysteine proteinases"/>
    <property type="match status" value="1"/>
</dbReference>
<evidence type="ECO:0000256" key="1">
    <source>
        <dbReference type="ARBA" id="ARBA00008455"/>
    </source>
</evidence>
<dbReference type="PROSITE" id="PS00139">
    <property type="entry name" value="THIOL_PROTEASE_CYS"/>
    <property type="match status" value="1"/>
</dbReference>
<dbReference type="KEGG" id="uam:UABAM_00541"/>
<evidence type="ECO:0000256" key="2">
    <source>
        <dbReference type="SAM" id="SignalP"/>
    </source>
</evidence>
<dbReference type="OrthoDB" id="3648721at2"/>
<dbReference type="RefSeq" id="WP_151966450.1">
    <property type="nucleotide sequence ID" value="NZ_AP019860.1"/>
</dbReference>
<dbReference type="PANTHER" id="PTHR12411">
    <property type="entry name" value="CYSTEINE PROTEASE FAMILY C1-RELATED"/>
    <property type="match status" value="1"/>
</dbReference>
<dbReference type="InterPro" id="IPR038765">
    <property type="entry name" value="Papain-like_cys_pep_sf"/>
</dbReference>
<dbReference type="InterPro" id="IPR000668">
    <property type="entry name" value="Peptidase_C1A_C"/>
</dbReference>
<accession>A0A5S9II11</accession>
<keyword evidence="2" id="KW-0732">Signal</keyword>
<dbReference type="PROSITE" id="PS00639">
    <property type="entry name" value="THIOL_PROTEASE_HIS"/>
    <property type="match status" value="1"/>
</dbReference>
<dbReference type="GO" id="GO:0008234">
    <property type="term" value="F:cysteine-type peptidase activity"/>
    <property type="evidence" value="ECO:0007669"/>
    <property type="project" value="InterPro"/>
</dbReference>
<dbReference type="GO" id="GO:0006508">
    <property type="term" value="P:proteolysis"/>
    <property type="evidence" value="ECO:0007669"/>
    <property type="project" value="InterPro"/>
</dbReference>
<dbReference type="InterPro" id="IPR013128">
    <property type="entry name" value="Peptidase_C1A"/>
</dbReference>
<comment type="similarity">
    <text evidence="1">Belongs to the peptidase C1 family.</text>
</comment>
<dbReference type="PRINTS" id="PR00705">
    <property type="entry name" value="PAPAIN"/>
</dbReference>
<reference evidence="4 5" key="1">
    <citation type="submission" date="2019-08" db="EMBL/GenBank/DDBJ databases">
        <title>Complete genome sequence of Candidatus Uab amorphum.</title>
        <authorList>
            <person name="Shiratori T."/>
            <person name="Suzuki S."/>
            <person name="Kakizawa Y."/>
            <person name="Ishida K."/>
        </authorList>
    </citation>
    <scope>NUCLEOTIDE SEQUENCE [LARGE SCALE GENOMIC DNA]</scope>
    <source>
        <strain evidence="4 5">SRT547</strain>
    </source>
</reference>
<sequence length="483" mass="54945">MKKTIYLLASFLLAQIVFAQQVQKIDKFYLQRENKMSVVLKQKIQTLRSQKISQKWSFNVGYTTAMDRSLTQLAGLKAPGNLGQSIQLQNAKSTKAIQLLPKQTPDAIKKLNSFFVLRRWDWRTRGKVSPVRNQRACGSCWAFATIGAFEGNDRLRNSRSIDASEQCVLNCSGKGTCRGGWWAFDFLINKGVASEARYPYTANDKPCNNSIPKYYKAIAWGYVKGMNPNVTDIKRALLRYGPLAVAVHVSPAFQAYTGGVFNHNVNKSVNHGVTLIGWDDTKRAWIIKNSWGSGWGSTAGYGREKGYMYISYNCSRIGYAAAWVLSKKMPTPRKEDCIPFNPARIKVVNIKRRWKIVDGRSWLKDFGSNRAEAVKALAIMKRYRLNKMCFVGRPNPSMEYYLVNGKSPVGAFPGEDAIRFNPRTIRVQFIKGDWKIVDGRSWLMSFGKKKNEAYEAYAKIKKYGFTHMCFVGRPNPSMTYFRK</sequence>
<dbReference type="SMART" id="SM00645">
    <property type="entry name" value="Pept_C1"/>
    <property type="match status" value="1"/>
</dbReference>
<dbReference type="Proteomes" id="UP000326354">
    <property type="component" value="Chromosome"/>
</dbReference>
<dbReference type="CDD" id="cd02248">
    <property type="entry name" value="Peptidase_C1A"/>
    <property type="match status" value="1"/>
</dbReference>
<feature type="domain" description="Peptidase C1A papain C-terminal" evidence="3">
    <location>
        <begin position="116"/>
        <end position="324"/>
    </location>
</feature>
<evidence type="ECO:0000313" key="4">
    <source>
        <dbReference type="EMBL" id="BBM82198.1"/>
    </source>
</evidence>
<evidence type="ECO:0000259" key="3">
    <source>
        <dbReference type="SMART" id="SM00645"/>
    </source>
</evidence>
<evidence type="ECO:0000313" key="5">
    <source>
        <dbReference type="Proteomes" id="UP000326354"/>
    </source>
</evidence>
<dbReference type="InterPro" id="IPR039417">
    <property type="entry name" value="Peptidase_C1A_papain-like"/>
</dbReference>
<proteinExistence type="inferred from homology"/>
<dbReference type="Gene3D" id="3.90.70.10">
    <property type="entry name" value="Cysteine proteinases"/>
    <property type="match status" value="1"/>
</dbReference>
<dbReference type="AlphaFoldDB" id="A0A5S9II11"/>
<name>A0A5S9II11_UABAM</name>
<dbReference type="InterPro" id="IPR025660">
    <property type="entry name" value="Pept_his_AS"/>
</dbReference>
<feature type="signal peptide" evidence="2">
    <location>
        <begin position="1"/>
        <end position="19"/>
    </location>
</feature>
<dbReference type="EMBL" id="AP019860">
    <property type="protein sequence ID" value="BBM82198.1"/>
    <property type="molecule type" value="Genomic_DNA"/>
</dbReference>